<name>A0A7W6JRZ2_9SPHN</name>
<comment type="caution">
    <text evidence="3">The sequence shown here is derived from an EMBL/GenBank/DDBJ whole genome shotgun (WGS) entry which is preliminary data.</text>
</comment>
<evidence type="ECO:0000256" key="1">
    <source>
        <dbReference type="SAM" id="Phobius"/>
    </source>
</evidence>
<evidence type="ECO:0000259" key="2">
    <source>
        <dbReference type="Pfam" id="PF07811"/>
    </source>
</evidence>
<dbReference type="Proteomes" id="UP000557392">
    <property type="component" value="Unassembled WGS sequence"/>
</dbReference>
<dbReference type="AlphaFoldDB" id="A0A7W6JRZ2"/>
<keyword evidence="1" id="KW-0472">Membrane</keyword>
<gene>
    <name evidence="3" type="ORF">GGR46_001949</name>
</gene>
<organism evidence="3 4">
    <name type="scientific">Sphingomonas kyeonggiensis</name>
    <dbReference type="NCBI Taxonomy" id="1268553"/>
    <lineage>
        <taxon>Bacteria</taxon>
        <taxon>Pseudomonadati</taxon>
        <taxon>Pseudomonadota</taxon>
        <taxon>Alphaproteobacteria</taxon>
        <taxon>Sphingomonadales</taxon>
        <taxon>Sphingomonadaceae</taxon>
        <taxon>Sphingomonas</taxon>
    </lineage>
</organism>
<evidence type="ECO:0000313" key="3">
    <source>
        <dbReference type="EMBL" id="MBB4098385.1"/>
    </source>
</evidence>
<reference evidence="3 4" key="1">
    <citation type="submission" date="2020-08" db="EMBL/GenBank/DDBJ databases">
        <title>Genomic Encyclopedia of Type Strains, Phase IV (KMG-IV): sequencing the most valuable type-strain genomes for metagenomic binning, comparative biology and taxonomic classification.</title>
        <authorList>
            <person name="Goeker M."/>
        </authorList>
    </citation>
    <scope>NUCLEOTIDE SEQUENCE [LARGE SCALE GENOMIC DNA]</scope>
    <source>
        <strain evidence="3 4">DSM 101806</strain>
    </source>
</reference>
<keyword evidence="4" id="KW-1185">Reference proteome</keyword>
<proteinExistence type="predicted"/>
<evidence type="ECO:0000313" key="4">
    <source>
        <dbReference type="Proteomes" id="UP000557392"/>
    </source>
</evidence>
<dbReference type="Pfam" id="PF07811">
    <property type="entry name" value="TadE"/>
    <property type="match status" value="1"/>
</dbReference>
<accession>A0A7W6JRZ2</accession>
<dbReference type="InterPro" id="IPR012495">
    <property type="entry name" value="TadE-like_dom"/>
</dbReference>
<sequence>MMRARALLRRLARDGRGATAVEFALVTPVMLVLLMGMCELGYQAYVQSVVTGAVQKAGRDSGIQGATPATIDARVLSQIQSAAPSAVFADGYPTRKSYTTFSAIAPEPFVDTNGNGKRDAGECYTDVNDNKQWDADSGRSGQGGANDVTVYTASITYGRLFPVVKLLGWSGTATLSSTTTLMNQPYATQNIPSPKTICT</sequence>
<feature type="domain" description="TadE-like" evidence="2">
    <location>
        <begin position="17"/>
        <end position="59"/>
    </location>
</feature>
<protein>
    <submittedName>
        <fullName evidence="3">Flp pilus assembly protein TadG</fullName>
    </submittedName>
</protein>
<dbReference type="EMBL" id="JACIEH010000002">
    <property type="protein sequence ID" value="MBB4098385.1"/>
    <property type="molecule type" value="Genomic_DNA"/>
</dbReference>
<keyword evidence="1" id="KW-1133">Transmembrane helix</keyword>
<feature type="transmembrane region" description="Helical" evidence="1">
    <location>
        <begin position="21"/>
        <end position="42"/>
    </location>
</feature>
<keyword evidence="1" id="KW-0812">Transmembrane</keyword>